<dbReference type="EMBL" id="BPPZ01000013">
    <property type="protein sequence ID" value="GJD14813.1"/>
    <property type="molecule type" value="Genomic_DNA"/>
</dbReference>
<dbReference type="RefSeq" id="WP_179141969.1">
    <property type="nucleotide sequence ID" value="NZ_BPPZ01000013.1"/>
</dbReference>
<comment type="caution">
    <text evidence="2">The sequence shown here is derived from an EMBL/GenBank/DDBJ whole genome shotgun (WGS) entry which is preliminary data.</text>
</comment>
<proteinExistence type="predicted"/>
<evidence type="ECO:0000313" key="2">
    <source>
        <dbReference type="EMBL" id="OSG88127.1"/>
    </source>
</evidence>
<evidence type="ECO:0000313" key="3">
    <source>
        <dbReference type="Proteomes" id="UP000193377"/>
    </source>
</evidence>
<reference evidence="1" key="2">
    <citation type="submission" date="2021-08" db="EMBL/GenBank/DDBJ databases">
        <title>Draft genome sequence of the GABA producer Bifidobacterium adolescentis 4-2, isolated from healthy human feces.</title>
        <authorList>
            <person name="Altaib H."/>
            <person name="Niwa R."/>
            <person name="Abe M."/>
            <person name="Suzuki T."/>
        </authorList>
    </citation>
    <scope>NUCLEOTIDE SEQUENCE</scope>
    <source>
        <strain evidence="1">4-2</strain>
    </source>
</reference>
<gene>
    <name evidence="2" type="ORF">B0487_1046</name>
    <name evidence="1" type="ORF">BIFAD42_17970</name>
</gene>
<evidence type="ECO:0000313" key="1">
    <source>
        <dbReference type="EMBL" id="GJD14813.1"/>
    </source>
</evidence>
<accession>A0A1X2Z161</accession>
<dbReference type="AlphaFoldDB" id="A0A1X2Z161"/>
<organism evidence="2 3">
    <name type="scientific">Bifidobacterium adolescentis</name>
    <dbReference type="NCBI Taxonomy" id="1680"/>
    <lineage>
        <taxon>Bacteria</taxon>
        <taxon>Bacillati</taxon>
        <taxon>Actinomycetota</taxon>
        <taxon>Actinomycetes</taxon>
        <taxon>Bifidobacteriales</taxon>
        <taxon>Bifidobacteriaceae</taxon>
        <taxon>Bifidobacterium</taxon>
    </lineage>
</organism>
<reference evidence="2 3" key="1">
    <citation type="journal article" date="2016" name="Sci. Rep.">
        <title>Evaluation of genetic diversity among strains of the human gut commensal Bifidobacterium adolescentis.</title>
        <authorList>
            <person name="Duranti S."/>
            <person name="Milani C."/>
            <person name="Lugli G.A."/>
            <person name="Mancabelli L."/>
            <person name="Turroni F."/>
            <person name="Ferrario C."/>
            <person name="Mangifesta M."/>
            <person name="Viappiani A."/>
            <person name="Sanchez B."/>
            <person name="Margolles A."/>
            <person name="van Sinderen D."/>
            <person name="Ventura M."/>
        </authorList>
    </citation>
    <scope>NUCLEOTIDE SEQUENCE [LARGE SCALE GENOMIC DNA]</scope>
    <source>
        <strain evidence="2 3">487B</strain>
    </source>
</reference>
<name>A0A1X2Z161_BIFAD</name>
<dbReference type="Proteomes" id="UP000193377">
    <property type="component" value="Unassembled WGS sequence"/>
</dbReference>
<sequence>MTATISITDKGKTITYHAHHMRDVIEPVKQYGMFGEQLDAKKKLHTLTFYTED</sequence>
<dbReference type="Proteomes" id="UP000886943">
    <property type="component" value="Unassembled WGS sequence"/>
</dbReference>
<dbReference type="EMBL" id="LNKD01000001">
    <property type="protein sequence ID" value="OSG88127.1"/>
    <property type="molecule type" value="Genomic_DNA"/>
</dbReference>
<protein>
    <submittedName>
        <fullName evidence="2">Uncharacterized protein</fullName>
    </submittedName>
</protein>